<gene>
    <name evidence="1" type="ORF">PR048_015219</name>
</gene>
<reference evidence="1 2" key="1">
    <citation type="submission" date="2023-02" db="EMBL/GenBank/DDBJ databases">
        <title>LHISI_Scaffold_Assembly.</title>
        <authorList>
            <person name="Stuart O.P."/>
            <person name="Cleave R."/>
            <person name="Magrath M.J.L."/>
            <person name="Mikheyev A.S."/>
        </authorList>
    </citation>
    <scope>NUCLEOTIDE SEQUENCE [LARGE SCALE GENOMIC DNA]</scope>
    <source>
        <strain evidence="1">Daus_M_001</strain>
        <tissue evidence="1">Leg muscle</tissue>
    </source>
</reference>
<proteinExistence type="predicted"/>
<sequence length="217" mass="23876">MKGRGKREYPSTNGIVQHDSHVVGRRFKVTALSTLTSHQGEPGFRKWESCRTMPLVGGFSRGSPVFPAPSFLRRSIFTSITLISSEDLAVKSRLYLFTHSLNPSLRGIFGGEEAVDGLKAKFSHVDASAFPSERYLEVRSSAHSLRLPILFHVAHLRALSCPDVFVPPGREVIGKNSARVCVCVCVCVVASEWSEGVEKKLAGRRNSLPEFSFSQAD</sequence>
<keyword evidence="2" id="KW-1185">Reference proteome</keyword>
<accession>A0ABQ9HGC3</accession>
<evidence type="ECO:0000313" key="2">
    <source>
        <dbReference type="Proteomes" id="UP001159363"/>
    </source>
</evidence>
<evidence type="ECO:0000313" key="1">
    <source>
        <dbReference type="EMBL" id="KAJ8883376.1"/>
    </source>
</evidence>
<organism evidence="1 2">
    <name type="scientific">Dryococelus australis</name>
    <dbReference type="NCBI Taxonomy" id="614101"/>
    <lineage>
        <taxon>Eukaryota</taxon>
        <taxon>Metazoa</taxon>
        <taxon>Ecdysozoa</taxon>
        <taxon>Arthropoda</taxon>
        <taxon>Hexapoda</taxon>
        <taxon>Insecta</taxon>
        <taxon>Pterygota</taxon>
        <taxon>Neoptera</taxon>
        <taxon>Polyneoptera</taxon>
        <taxon>Phasmatodea</taxon>
        <taxon>Verophasmatodea</taxon>
        <taxon>Anareolatae</taxon>
        <taxon>Phasmatidae</taxon>
        <taxon>Eurycanthinae</taxon>
        <taxon>Dryococelus</taxon>
    </lineage>
</organism>
<name>A0ABQ9HGC3_9NEOP</name>
<dbReference type="Proteomes" id="UP001159363">
    <property type="component" value="Chromosome 4"/>
</dbReference>
<comment type="caution">
    <text evidence="1">The sequence shown here is derived from an EMBL/GenBank/DDBJ whole genome shotgun (WGS) entry which is preliminary data.</text>
</comment>
<protein>
    <submittedName>
        <fullName evidence="1">Uncharacterized protein</fullName>
    </submittedName>
</protein>
<dbReference type="EMBL" id="JARBHB010000005">
    <property type="protein sequence ID" value="KAJ8883376.1"/>
    <property type="molecule type" value="Genomic_DNA"/>
</dbReference>